<dbReference type="Gene3D" id="3.40.50.12700">
    <property type="match status" value="1"/>
</dbReference>
<comment type="caution">
    <text evidence="3">The sequence shown here is derived from an EMBL/GenBank/DDBJ whole genome shotgun (WGS) entry which is preliminary data.</text>
</comment>
<reference evidence="3 4" key="1">
    <citation type="submission" date="2024-05" db="EMBL/GenBank/DDBJ databases">
        <title>Genome sequencing and assembly of Indian major carp, Cirrhinus mrigala (Hamilton, 1822).</title>
        <authorList>
            <person name="Mohindra V."/>
            <person name="Chowdhury L.M."/>
            <person name="Lal K."/>
            <person name="Jena J.K."/>
        </authorList>
    </citation>
    <scope>NUCLEOTIDE SEQUENCE [LARGE SCALE GENOMIC DNA]</scope>
    <source>
        <strain evidence="3">CM1030</strain>
        <tissue evidence="3">Blood</tissue>
    </source>
</reference>
<evidence type="ECO:0000313" key="4">
    <source>
        <dbReference type="Proteomes" id="UP001529510"/>
    </source>
</evidence>
<evidence type="ECO:0000256" key="1">
    <source>
        <dbReference type="SAM" id="MobiDB-lite"/>
    </source>
</evidence>
<dbReference type="AlphaFoldDB" id="A0ABD0NYY7"/>
<feature type="compositionally biased region" description="Polar residues" evidence="1">
    <location>
        <begin position="295"/>
        <end position="307"/>
    </location>
</feature>
<feature type="non-terminal residue" evidence="3">
    <location>
        <position position="478"/>
    </location>
</feature>
<feature type="compositionally biased region" description="Basic and acidic residues" evidence="1">
    <location>
        <begin position="320"/>
        <end position="330"/>
    </location>
</feature>
<feature type="region of interest" description="Disordered" evidence="1">
    <location>
        <begin position="291"/>
        <end position="333"/>
    </location>
</feature>
<name>A0ABD0NYY7_CIRMR</name>
<organism evidence="3 4">
    <name type="scientific">Cirrhinus mrigala</name>
    <name type="common">Mrigala</name>
    <dbReference type="NCBI Taxonomy" id="683832"/>
    <lineage>
        <taxon>Eukaryota</taxon>
        <taxon>Metazoa</taxon>
        <taxon>Chordata</taxon>
        <taxon>Craniata</taxon>
        <taxon>Vertebrata</taxon>
        <taxon>Euteleostomi</taxon>
        <taxon>Actinopterygii</taxon>
        <taxon>Neopterygii</taxon>
        <taxon>Teleostei</taxon>
        <taxon>Ostariophysi</taxon>
        <taxon>Cypriniformes</taxon>
        <taxon>Cyprinidae</taxon>
        <taxon>Labeoninae</taxon>
        <taxon>Labeonini</taxon>
        <taxon>Cirrhinus</taxon>
    </lineage>
</organism>
<feature type="compositionally biased region" description="Low complexity" evidence="1">
    <location>
        <begin position="397"/>
        <end position="406"/>
    </location>
</feature>
<dbReference type="Pfam" id="PF13472">
    <property type="entry name" value="Lipase_GDSL_2"/>
    <property type="match status" value="1"/>
</dbReference>
<dbReference type="SUPFAM" id="SSF52266">
    <property type="entry name" value="SGNH hydrolase"/>
    <property type="match status" value="1"/>
</dbReference>
<dbReference type="Proteomes" id="UP001529510">
    <property type="component" value="Unassembled WGS sequence"/>
</dbReference>
<feature type="compositionally biased region" description="Low complexity" evidence="1">
    <location>
        <begin position="438"/>
        <end position="466"/>
    </location>
</feature>
<proteinExistence type="predicted"/>
<dbReference type="InterPro" id="IPR013830">
    <property type="entry name" value="SGNH_hydro"/>
</dbReference>
<dbReference type="Gene3D" id="3.40.50.12690">
    <property type="match status" value="1"/>
</dbReference>
<accession>A0ABD0NYY7</accession>
<sequence>HTAGESREPSESQQFISVEEQAETDRHTNRWHKQGARPKGTRDIRLSRVSRIAAVASSTPDMAMTRLAKTGILPPPIQLENRFDALMNVGEESPNVIEHGANELAANIATNRRSRSSRQRHSAQSAAEPRTLIVGDSIIRNISSRTTTTCCFPQATVSDVNRELRNILMKHKTANRIIIHVGNNDIRKEQSELLKKDFSELIETLRRIEAQPFISGPLPARGTNMFSRLLRLNTWLQRTCSQKGVNFIDSFNLFWGHRQLFKLDGLHPNKLGARVLKDNIYFSLRHPSVECASPPNMNDTHTPGQSMSDHRTSHQLQSRHVVDASHKDTDNTTQPQQALLMDTIPAEPCSLSSSQTDCDVLQQLQDSAPKDDFLVNSQESQDNMFQPPETPEPQPRSPDTLSLSPASPLLSFSQKIKELLYAGTRLSHSFAASPQISTKKTAGTTTTKACGPGSPSSFFESSPAAATTPRPKPSSICC</sequence>
<feature type="region of interest" description="Disordered" evidence="1">
    <location>
        <begin position="433"/>
        <end position="478"/>
    </location>
</feature>
<evidence type="ECO:0000313" key="3">
    <source>
        <dbReference type="EMBL" id="KAL0167089.1"/>
    </source>
</evidence>
<keyword evidence="4" id="KW-1185">Reference proteome</keyword>
<dbReference type="EMBL" id="JAMKFB020000019">
    <property type="protein sequence ID" value="KAL0167089.1"/>
    <property type="molecule type" value="Genomic_DNA"/>
</dbReference>
<feature type="region of interest" description="Disordered" evidence="1">
    <location>
        <begin position="380"/>
        <end position="406"/>
    </location>
</feature>
<feature type="compositionally biased region" description="Basic and acidic residues" evidence="1">
    <location>
        <begin position="1"/>
        <end position="10"/>
    </location>
</feature>
<protein>
    <recommendedName>
        <fullName evidence="2">SGNH hydrolase-type esterase domain-containing protein</fullName>
    </recommendedName>
</protein>
<evidence type="ECO:0000259" key="2">
    <source>
        <dbReference type="Pfam" id="PF13472"/>
    </source>
</evidence>
<feature type="region of interest" description="Disordered" evidence="1">
    <location>
        <begin position="1"/>
        <end position="42"/>
    </location>
</feature>
<feature type="non-terminal residue" evidence="3">
    <location>
        <position position="1"/>
    </location>
</feature>
<feature type="domain" description="SGNH hydrolase-type esterase" evidence="2">
    <location>
        <begin position="142"/>
        <end position="274"/>
    </location>
</feature>
<gene>
    <name evidence="3" type="ORF">M9458_038933</name>
</gene>